<gene>
    <name evidence="1" type="ORF">NIES30_18095</name>
</gene>
<proteinExistence type="predicted"/>
<evidence type="ECO:0000313" key="2">
    <source>
        <dbReference type="Proteomes" id="UP000185557"/>
    </source>
</evidence>
<keyword evidence="2" id="KW-1185">Reference proteome</keyword>
<dbReference type="Proteomes" id="UP000185557">
    <property type="component" value="Unassembled WGS sequence"/>
</dbReference>
<accession>A0A1U7J2H2</accession>
<comment type="caution">
    <text evidence="1">The sequence shown here is derived from an EMBL/GenBank/DDBJ whole genome shotgun (WGS) entry which is preliminary data.</text>
</comment>
<dbReference type="EMBL" id="MRCG01000014">
    <property type="protein sequence ID" value="OKH46203.1"/>
    <property type="molecule type" value="Genomic_DNA"/>
</dbReference>
<evidence type="ECO:0000313" key="1">
    <source>
        <dbReference type="EMBL" id="OKH46203.1"/>
    </source>
</evidence>
<dbReference type="AlphaFoldDB" id="A0A1U7J2H2"/>
<organism evidence="1 2">
    <name type="scientific">Phormidium tenue NIES-30</name>
    <dbReference type="NCBI Taxonomy" id="549789"/>
    <lineage>
        <taxon>Bacteria</taxon>
        <taxon>Bacillati</taxon>
        <taxon>Cyanobacteriota</taxon>
        <taxon>Cyanophyceae</taxon>
        <taxon>Oscillatoriophycideae</taxon>
        <taxon>Oscillatoriales</taxon>
        <taxon>Oscillatoriaceae</taxon>
        <taxon>Phormidium</taxon>
    </lineage>
</organism>
<protein>
    <submittedName>
        <fullName evidence="1">Uncharacterized protein</fullName>
    </submittedName>
</protein>
<reference evidence="1 2" key="1">
    <citation type="submission" date="2016-11" db="EMBL/GenBank/DDBJ databases">
        <title>Draft Genome Sequences of Nine Cyanobacterial Strains from Diverse Habitats.</title>
        <authorList>
            <person name="Zhu T."/>
            <person name="Hou S."/>
            <person name="Lu X."/>
            <person name="Hess W.R."/>
        </authorList>
    </citation>
    <scope>NUCLEOTIDE SEQUENCE [LARGE SCALE GENOMIC DNA]</scope>
    <source>
        <strain evidence="1 2">NIES-30</strain>
    </source>
</reference>
<sequence>MNTSFEATNSQYYALEKARESFGRQWKAKLRVCWETGVYPRSLCQYKPELQHVRNGGGPNWLTQFRFDG</sequence>
<name>A0A1U7J2H2_9CYAN</name>